<evidence type="ECO:0000313" key="2">
    <source>
        <dbReference type="EMBL" id="AIT62260.1"/>
    </source>
</evidence>
<feature type="chain" id="PRO_5001931113" description="ABC transporter substrate-binding protein" evidence="1">
    <location>
        <begin position="29"/>
        <end position="244"/>
    </location>
</feature>
<feature type="signal peptide" evidence="1">
    <location>
        <begin position="1"/>
        <end position="28"/>
    </location>
</feature>
<evidence type="ECO:0000256" key="1">
    <source>
        <dbReference type="SAM" id="SignalP"/>
    </source>
</evidence>
<sequence length="244" mass="25691">MTTRHRQHVLAVAAVALASVAVASCSSAEPHRDINPDRVKPVNIGVSQNSVEQKVLAEIYAQALVNRGRSASITVFSAAGPTGQVDELVEEDSDLIIGCTGDLLAQTAPVTADEIAEKASDSANPNDVSINTEVYDALMASLPAQVTATDPSGAQGCADSEAPELPQNIVPVFTKTVFDGAERKIFDSYTKFITTELLTELVDNARESGSVSEAVAQWMSEAELSGEVETGPDNGIGLGYAERW</sequence>
<keyword evidence="1" id="KW-0732">Signal</keyword>
<dbReference type="OrthoDB" id="4423830at2"/>
<dbReference type="KEGG" id="cdo:CDOO_05680"/>
<dbReference type="HOGENOM" id="CLU_084708_0_0_11"/>
<dbReference type="eggNOG" id="ENOG5030TK4">
    <property type="taxonomic scope" value="Bacteria"/>
</dbReference>
<dbReference type="Gene3D" id="3.40.190.10">
    <property type="entry name" value="Periplasmic binding protein-like II"/>
    <property type="match status" value="1"/>
</dbReference>
<protein>
    <recommendedName>
        <fullName evidence="4">ABC transporter substrate-binding protein</fullName>
    </recommendedName>
</protein>
<dbReference type="AlphaFoldDB" id="A0A097IJG7"/>
<name>A0A097IJG7_9CORY</name>
<dbReference type="Proteomes" id="UP000029914">
    <property type="component" value="Chromosome"/>
</dbReference>
<dbReference type="STRING" id="558173.CDOO_05680"/>
<proteinExistence type="predicted"/>
<keyword evidence="3" id="KW-1185">Reference proteome</keyword>
<reference evidence="2 3" key="1">
    <citation type="submission" date="2013-09" db="EMBL/GenBank/DDBJ databases">
        <title>Complete genome sequence of Corynebacterium doosanense CAU 212(T) (=DSM 45436(T)), isolated from activated sludge.</title>
        <authorList>
            <person name="Schaffert L."/>
            <person name="Albersmeier A."/>
            <person name="Kalinowski J."/>
            <person name="Ruckert C."/>
        </authorList>
    </citation>
    <scope>NUCLEOTIDE SEQUENCE [LARGE SCALE GENOMIC DNA]</scope>
    <source>
        <strain evidence="2 3">CAU 212</strain>
    </source>
</reference>
<evidence type="ECO:0008006" key="4">
    <source>
        <dbReference type="Google" id="ProtNLM"/>
    </source>
</evidence>
<organism evidence="2 3">
    <name type="scientific">Corynebacterium doosanense CAU 212 = DSM 45436</name>
    <dbReference type="NCBI Taxonomy" id="558173"/>
    <lineage>
        <taxon>Bacteria</taxon>
        <taxon>Bacillati</taxon>
        <taxon>Actinomycetota</taxon>
        <taxon>Actinomycetes</taxon>
        <taxon>Mycobacteriales</taxon>
        <taxon>Corynebacteriaceae</taxon>
        <taxon>Corynebacterium</taxon>
    </lineage>
</organism>
<gene>
    <name evidence="2" type="ORF">CDOO_05680</name>
</gene>
<evidence type="ECO:0000313" key="3">
    <source>
        <dbReference type="Proteomes" id="UP000029914"/>
    </source>
</evidence>
<dbReference type="PROSITE" id="PS51257">
    <property type="entry name" value="PROKAR_LIPOPROTEIN"/>
    <property type="match status" value="1"/>
</dbReference>
<accession>A0A097IJG7</accession>
<dbReference type="EMBL" id="CP006764">
    <property type="protein sequence ID" value="AIT62260.1"/>
    <property type="molecule type" value="Genomic_DNA"/>
</dbReference>
<dbReference type="RefSeq" id="WP_018022240.1">
    <property type="nucleotide sequence ID" value="NZ_AQUX01000006.1"/>
</dbReference>